<keyword evidence="1" id="KW-0732">Signal</keyword>
<evidence type="ECO:0000313" key="3">
    <source>
        <dbReference type="EMBL" id="CAE7547610.1"/>
    </source>
</evidence>
<protein>
    <submittedName>
        <fullName evidence="3">Tgfbi protein</fullName>
    </submittedName>
</protein>
<accession>A0A812TT47</accession>
<feature type="domain" description="FAS1" evidence="2">
    <location>
        <begin position="164"/>
        <end position="296"/>
    </location>
</feature>
<dbReference type="GO" id="GO:0005615">
    <property type="term" value="C:extracellular space"/>
    <property type="evidence" value="ECO:0007669"/>
    <property type="project" value="TreeGrafter"/>
</dbReference>
<dbReference type="SUPFAM" id="SSF82153">
    <property type="entry name" value="FAS1 domain"/>
    <property type="match status" value="4"/>
</dbReference>
<gene>
    <name evidence="3" type="primary">Tgfbi</name>
    <name evidence="3" type="ORF">SNEC2469_LOCUS15785</name>
</gene>
<evidence type="ECO:0000313" key="4">
    <source>
        <dbReference type="Proteomes" id="UP000601435"/>
    </source>
</evidence>
<dbReference type="Gene3D" id="2.30.180.10">
    <property type="entry name" value="FAS1 domain"/>
    <property type="match status" value="4"/>
</dbReference>
<dbReference type="PANTHER" id="PTHR10900:SF77">
    <property type="entry name" value="FI19380P1"/>
    <property type="match status" value="1"/>
</dbReference>
<dbReference type="SMART" id="SM00554">
    <property type="entry name" value="FAS1"/>
    <property type="match status" value="4"/>
</dbReference>
<dbReference type="PANTHER" id="PTHR10900">
    <property type="entry name" value="PERIOSTIN-RELATED"/>
    <property type="match status" value="1"/>
</dbReference>
<dbReference type="FunFam" id="2.30.180.10:FF:000032">
    <property type="entry name" value="Fasciclin domain-containing protein, putative"/>
    <property type="match status" value="4"/>
</dbReference>
<feature type="chain" id="PRO_5032651612" evidence="1">
    <location>
        <begin position="20"/>
        <end position="644"/>
    </location>
</feature>
<proteinExistence type="predicted"/>
<keyword evidence="4" id="KW-1185">Reference proteome</keyword>
<evidence type="ECO:0000259" key="2">
    <source>
        <dbReference type="PROSITE" id="PS50213"/>
    </source>
</evidence>
<comment type="caution">
    <text evidence="3">The sequence shown here is derived from an EMBL/GenBank/DDBJ whole genome shotgun (WGS) entry which is preliminary data.</text>
</comment>
<dbReference type="OrthoDB" id="286301at2759"/>
<dbReference type="Pfam" id="PF02469">
    <property type="entry name" value="Fasciclin"/>
    <property type="match status" value="4"/>
</dbReference>
<feature type="signal peptide" evidence="1">
    <location>
        <begin position="1"/>
        <end position="19"/>
    </location>
</feature>
<dbReference type="EMBL" id="CAJNJA010025696">
    <property type="protein sequence ID" value="CAE7547610.1"/>
    <property type="molecule type" value="Genomic_DNA"/>
</dbReference>
<dbReference type="Proteomes" id="UP000601435">
    <property type="component" value="Unassembled WGS sequence"/>
</dbReference>
<reference evidence="3" key="1">
    <citation type="submission" date="2021-02" db="EMBL/GenBank/DDBJ databases">
        <authorList>
            <person name="Dougan E. K."/>
            <person name="Rhodes N."/>
            <person name="Thang M."/>
            <person name="Chan C."/>
        </authorList>
    </citation>
    <scope>NUCLEOTIDE SEQUENCE</scope>
</reference>
<dbReference type="InterPro" id="IPR050904">
    <property type="entry name" value="Adhesion/Biosynth-related"/>
</dbReference>
<feature type="domain" description="FAS1" evidence="2">
    <location>
        <begin position="22"/>
        <end position="153"/>
    </location>
</feature>
<feature type="domain" description="FAS1" evidence="2">
    <location>
        <begin position="305"/>
        <end position="438"/>
    </location>
</feature>
<dbReference type="InterPro" id="IPR000782">
    <property type="entry name" value="FAS1_domain"/>
</dbReference>
<organism evidence="3 4">
    <name type="scientific">Symbiodinium necroappetens</name>
    <dbReference type="NCBI Taxonomy" id="1628268"/>
    <lineage>
        <taxon>Eukaryota</taxon>
        <taxon>Sar</taxon>
        <taxon>Alveolata</taxon>
        <taxon>Dinophyceae</taxon>
        <taxon>Suessiales</taxon>
        <taxon>Symbiodiniaceae</taxon>
        <taxon>Symbiodinium</taxon>
    </lineage>
</organism>
<dbReference type="AlphaFoldDB" id="A0A812TT47"/>
<name>A0A812TT47_9DINO</name>
<sequence length="644" mass="68691">MVVLFRSFLLFILLVLCDSQGQTTITGILAASPDLATLYTAVRLANLNFVLEGVGPFTMFAPTDVAFRLLGPGITASLTRPENTAFLTQVLQYHVCYGNTLSQNLLPGQELSTFEGDLLTVDAVTPFTVNTVPISRQDLVASNGLVHTMNRVFLPPNFVLPPPTLDLVQLVASEDYLSILHQAIQLAELESALKASGPLTVFVPTDEAFTNLGPGIATSLLLPPNKNKLQEVLLHHVVTGSQSTTVLPAGVNLQALGGGTLLVTQNDPLKIDSRSSAISPNVPATNGLLHVMDTVIIPTGFVYPDKTLRQLVVQSPSLSLLAAAVATSSVASLLSGSASSYTLFAPTNEAFHQLGIGVASSLLMPANQDKLAQVLRYHVLQERFLRADFTANTAVQTLEQGLLKISSVSPLTVDDTATVQTVDIPATNGVMHIINRVLLPPGFRFPDKDVVQLADSTASLSTFNALVALAGLRGDFTAEGPYTVFAPTDSAFAALDRATLEALRQSENRDLLQRVLRYHVVSGRADSTLLRYGRDIQTIEGGMISVTPWTELGWQGVAYQRFQPPVTLNTDVQVSTEDALATNGIVHFVNKVLLPPGMEITAGADRTDGDNDDVVRVVASGATCSMNFANLLAGVIAMLSLAFL</sequence>
<evidence type="ECO:0000256" key="1">
    <source>
        <dbReference type="SAM" id="SignalP"/>
    </source>
</evidence>
<feature type="domain" description="FAS1" evidence="2">
    <location>
        <begin position="447"/>
        <end position="593"/>
    </location>
</feature>
<dbReference type="PROSITE" id="PS50213">
    <property type="entry name" value="FAS1"/>
    <property type="match status" value="4"/>
</dbReference>
<dbReference type="InterPro" id="IPR036378">
    <property type="entry name" value="FAS1_dom_sf"/>
</dbReference>